<comment type="similarity">
    <text evidence="8">Belongs to the TrpC family.</text>
</comment>
<gene>
    <name evidence="8" type="primary">trpC</name>
    <name evidence="10" type="ORF">SAMN05661044_04303</name>
</gene>
<accession>A0A1H7VS54</accession>
<dbReference type="EMBL" id="FOAF01000007">
    <property type="protein sequence ID" value="SEM11665.1"/>
    <property type="molecule type" value="Genomic_DNA"/>
</dbReference>
<dbReference type="InterPro" id="IPR013798">
    <property type="entry name" value="Indole-3-glycerol_P_synth_dom"/>
</dbReference>
<dbReference type="STRING" id="407022.SAMN05661044_04303"/>
<evidence type="ECO:0000256" key="6">
    <source>
        <dbReference type="ARBA" id="ARBA00023141"/>
    </source>
</evidence>
<dbReference type="NCBIfam" id="NF001377">
    <property type="entry name" value="PRK00278.2-4"/>
    <property type="match status" value="1"/>
</dbReference>
<comment type="pathway">
    <text evidence="2 8">Amino-acid biosynthesis; L-tryptophan biosynthesis; L-tryptophan from chorismate: step 4/5.</text>
</comment>
<dbReference type="GO" id="GO:0004425">
    <property type="term" value="F:indole-3-glycerol-phosphate synthase activity"/>
    <property type="evidence" value="ECO:0007669"/>
    <property type="project" value="UniProtKB-UniRule"/>
</dbReference>
<dbReference type="InterPro" id="IPR001468">
    <property type="entry name" value="Indole-3-GlycerolPSynthase_CS"/>
</dbReference>
<dbReference type="UniPathway" id="UPA00035">
    <property type="reaction ID" value="UER00043"/>
</dbReference>
<dbReference type="GO" id="GO:0004640">
    <property type="term" value="F:phosphoribosylanthranilate isomerase activity"/>
    <property type="evidence" value="ECO:0007669"/>
    <property type="project" value="TreeGrafter"/>
</dbReference>
<feature type="domain" description="Indole-3-glycerol phosphate synthase" evidence="9">
    <location>
        <begin position="4"/>
        <end position="255"/>
    </location>
</feature>
<evidence type="ECO:0000259" key="9">
    <source>
        <dbReference type="Pfam" id="PF00218"/>
    </source>
</evidence>
<dbReference type="Pfam" id="PF00218">
    <property type="entry name" value="IGPS"/>
    <property type="match status" value="1"/>
</dbReference>
<dbReference type="HAMAP" id="MF_00134_B">
    <property type="entry name" value="IGPS_B"/>
    <property type="match status" value="1"/>
</dbReference>
<dbReference type="InterPro" id="IPR011060">
    <property type="entry name" value="RibuloseP-bd_barrel"/>
</dbReference>
<dbReference type="InterPro" id="IPR045186">
    <property type="entry name" value="Indole-3-glycerol_P_synth"/>
</dbReference>
<reference evidence="11" key="1">
    <citation type="submission" date="2016-10" db="EMBL/GenBank/DDBJ databases">
        <authorList>
            <person name="Varghese N."/>
            <person name="Submissions S."/>
        </authorList>
    </citation>
    <scope>NUCLEOTIDE SEQUENCE [LARGE SCALE GENOMIC DNA]</scope>
    <source>
        <strain evidence="11">DSM 18733</strain>
    </source>
</reference>
<keyword evidence="6 8" id="KW-0057">Aromatic amino acid biosynthesis</keyword>
<evidence type="ECO:0000256" key="2">
    <source>
        <dbReference type="ARBA" id="ARBA00004696"/>
    </source>
</evidence>
<dbReference type="Gene3D" id="3.20.20.70">
    <property type="entry name" value="Aldolase class I"/>
    <property type="match status" value="1"/>
</dbReference>
<evidence type="ECO:0000256" key="7">
    <source>
        <dbReference type="ARBA" id="ARBA00023239"/>
    </source>
</evidence>
<dbReference type="RefSeq" id="WP_093328734.1">
    <property type="nucleotide sequence ID" value="NZ_FOAF01000007.1"/>
</dbReference>
<proteinExistence type="inferred from homology"/>
<dbReference type="PANTHER" id="PTHR22854">
    <property type="entry name" value="TRYPTOPHAN BIOSYNTHESIS PROTEIN"/>
    <property type="match status" value="1"/>
</dbReference>
<evidence type="ECO:0000256" key="4">
    <source>
        <dbReference type="ARBA" id="ARBA00022793"/>
    </source>
</evidence>
<dbReference type="InterPro" id="IPR013785">
    <property type="entry name" value="Aldolase_TIM"/>
</dbReference>
<dbReference type="CDD" id="cd00331">
    <property type="entry name" value="IGPS"/>
    <property type="match status" value="1"/>
</dbReference>
<dbReference type="GO" id="GO:0000162">
    <property type="term" value="P:L-tryptophan biosynthetic process"/>
    <property type="evidence" value="ECO:0007669"/>
    <property type="project" value="UniProtKB-UniRule"/>
</dbReference>
<evidence type="ECO:0000256" key="1">
    <source>
        <dbReference type="ARBA" id="ARBA00001633"/>
    </source>
</evidence>
<evidence type="ECO:0000313" key="11">
    <source>
        <dbReference type="Proteomes" id="UP000199421"/>
    </source>
</evidence>
<dbReference type="EC" id="4.1.1.48" evidence="8"/>
<keyword evidence="3 8" id="KW-0028">Amino-acid biosynthesis</keyword>
<name>A0A1H7VS54_OLID1</name>
<dbReference type="FunFam" id="3.20.20.70:FF:000024">
    <property type="entry name" value="Indole-3-glycerol phosphate synthase"/>
    <property type="match status" value="1"/>
</dbReference>
<dbReference type="OrthoDB" id="9804217at2"/>
<dbReference type="AlphaFoldDB" id="A0A1H7VS54"/>
<keyword evidence="4 8" id="KW-0210">Decarboxylase</keyword>
<protein>
    <recommendedName>
        <fullName evidence="8">Indole-3-glycerol phosphate synthase</fullName>
        <shortName evidence="8">IGPS</shortName>
        <ecNumber evidence="8">4.1.1.48</ecNumber>
    </recommendedName>
</protein>
<dbReference type="SUPFAM" id="SSF51366">
    <property type="entry name" value="Ribulose-phoshate binding barrel"/>
    <property type="match status" value="1"/>
</dbReference>
<keyword evidence="5 8" id="KW-0822">Tryptophan biosynthesis</keyword>
<evidence type="ECO:0000256" key="8">
    <source>
        <dbReference type="HAMAP-Rule" id="MF_00134"/>
    </source>
</evidence>
<organism evidence="10 11">
    <name type="scientific">Olivibacter domesticus</name>
    <name type="common">Pseudosphingobacterium domesticum</name>
    <dbReference type="NCBI Taxonomy" id="407022"/>
    <lineage>
        <taxon>Bacteria</taxon>
        <taxon>Pseudomonadati</taxon>
        <taxon>Bacteroidota</taxon>
        <taxon>Sphingobacteriia</taxon>
        <taxon>Sphingobacteriales</taxon>
        <taxon>Sphingobacteriaceae</taxon>
        <taxon>Olivibacter</taxon>
    </lineage>
</organism>
<dbReference type="Proteomes" id="UP000199421">
    <property type="component" value="Unassembled WGS sequence"/>
</dbReference>
<keyword evidence="11" id="KW-1185">Reference proteome</keyword>
<evidence type="ECO:0000256" key="3">
    <source>
        <dbReference type="ARBA" id="ARBA00022605"/>
    </source>
</evidence>
<keyword evidence="7 8" id="KW-0456">Lyase</keyword>
<dbReference type="PROSITE" id="PS00614">
    <property type="entry name" value="IGPS"/>
    <property type="match status" value="1"/>
</dbReference>
<comment type="catalytic activity">
    <reaction evidence="1 8">
        <text>1-(2-carboxyphenylamino)-1-deoxy-D-ribulose 5-phosphate + H(+) = (1S,2R)-1-C-(indol-3-yl)glycerol 3-phosphate + CO2 + H2O</text>
        <dbReference type="Rhea" id="RHEA:23476"/>
        <dbReference type="ChEBI" id="CHEBI:15377"/>
        <dbReference type="ChEBI" id="CHEBI:15378"/>
        <dbReference type="ChEBI" id="CHEBI:16526"/>
        <dbReference type="ChEBI" id="CHEBI:58613"/>
        <dbReference type="ChEBI" id="CHEBI:58866"/>
        <dbReference type="EC" id="4.1.1.48"/>
    </reaction>
</comment>
<sequence length="266" mass="29442">MTILDKIIERKRIEVAQAKRKVSEEELKHGIFYDRPCHNLRDFILDKERTGIIAEFKRASPSKGIINNAVSVTEVVTGYAEAGASAISVLTDHDFFQGSLTDLLEARKAVNIPLLRKDFIVDEYQIAEAKAYGADIILLIAAVLSNEEVARLAKYAKSLGLNVLLEIHNEQELIGNTIAEIDAIGVNNRNLKDFSVSIQHSLDLVDLIPRQYIKVSESGISNPESIKALKTTGFQGFLIGENFMKSANPTSSIKDFVAVLNKENQS</sequence>
<evidence type="ECO:0000313" key="10">
    <source>
        <dbReference type="EMBL" id="SEM11665.1"/>
    </source>
</evidence>
<dbReference type="PANTHER" id="PTHR22854:SF2">
    <property type="entry name" value="INDOLE-3-GLYCEROL-PHOSPHATE SYNTHASE"/>
    <property type="match status" value="1"/>
</dbReference>
<evidence type="ECO:0000256" key="5">
    <source>
        <dbReference type="ARBA" id="ARBA00022822"/>
    </source>
</evidence>